<protein>
    <submittedName>
        <fullName evidence="2">Uncharacterized protein</fullName>
    </submittedName>
</protein>
<gene>
    <name evidence="2" type="ORF">EVAR_17223_1</name>
</gene>
<reference evidence="2 3" key="1">
    <citation type="journal article" date="2019" name="Commun. Biol.">
        <title>The bagworm genome reveals a unique fibroin gene that provides high tensile strength.</title>
        <authorList>
            <person name="Kono N."/>
            <person name="Nakamura H."/>
            <person name="Ohtoshi R."/>
            <person name="Tomita M."/>
            <person name="Numata K."/>
            <person name="Arakawa K."/>
        </authorList>
    </citation>
    <scope>NUCLEOTIDE SEQUENCE [LARGE SCALE GENOMIC DNA]</scope>
</reference>
<organism evidence="2 3">
    <name type="scientific">Eumeta variegata</name>
    <name type="common">Bagworm moth</name>
    <name type="synonym">Eumeta japonica</name>
    <dbReference type="NCBI Taxonomy" id="151549"/>
    <lineage>
        <taxon>Eukaryota</taxon>
        <taxon>Metazoa</taxon>
        <taxon>Ecdysozoa</taxon>
        <taxon>Arthropoda</taxon>
        <taxon>Hexapoda</taxon>
        <taxon>Insecta</taxon>
        <taxon>Pterygota</taxon>
        <taxon>Neoptera</taxon>
        <taxon>Endopterygota</taxon>
        <taxon>Lepidoptera</taxon>
        <taxon>Glossata</taxon>
        <taxon>Ditrysia</taxon>
        <taxon>Tineoidea</taxon>
        <taxon>Psychidae</taxon>
        <taxon>Oiketicinae</taxon>
        <taxon>Eumeta</taxon>
    </lineage>
</organism>
<proteinExistence type="predicted"/>
<evidence type="ECO:0000256" key="1">
    <source>
        <dbReference type="SAM" id="MobiDB-lite"/>
    </source>
</evidence>
<dbReference type="Proteomes" id="UP000299102">
    <property type="component" value="Unassembled WGS sequence"/>
</dbReference>
<dbReference type="AlphaFoldDB" id="A0A4C1U970"/>
<evidence type="ECO:0000313" key="2">
    <source>
        <dbReference type="EMBL" id="GBP22869.1"/>
    </source>
</evidence>
<keyword evidence="3" id="KW-1185">Reference proteome</keyword>
<evidence type="ECO:0000313" key="3">
    <source>
        <dbReference type="Proteomes" id="UP000299102"/>
    </source>
</evidence>
<accession>A0A4C1U970</accession>
<feature type="region of interest" description="Disordered" evidence="1">
    <location>
        <begin position="126"/>
        <end position="154"/>
    </location>
</feature>
<comment type="caution">
    <text evidence="2">The sequence shown here is derived from an EMBL/GenBank/DDBJ whole genome shotgun (WGS) entry which is preliminary data.</text>
</comment>
<sequence length="154" mass="16683">MLPRVREKTDLDRQTDRQMVNEYILSCGVLSCGVLPVVSCPVVSCPVVSCPVVSCPVVSCPVVSCPVVSCPVLWSNSETNNERVCYTYRPSVRGPAKPGKADPIVTRVRQLTRHIRHRIDLANCAGGGGGARHESIKLTSGKHLPRDPSNAIPR</sequence>
<name>A0A4C1U970_EUMVA</name>
<dbReference type="EMBL" id="BGZK01000144">
    <property type="protein sequence ID" value="GBP22869.1"/>
    <property type="molecule type" value="Genomic_DNA"/>
</dbReference>